<dbReference type="CDD" id="cd03416">
    <property type="entry name" value="CbiX_SirB_N"/>
    <property type="match status" value="1"/>
</dbReference>
<accession>A0A533I7F8</accession>
<comment type="caution">
    <text evidence="3">The sequence shown here is derived from an EMBL/GenBank/DDBJ whole genome shotgun (WGS) entry which is preliminary data.</text>
</comment>
<dbReference type="SUPFAM" id="SSF53800">
    <property type="entry name" value="Chelatase"/>
    <property type="match status" value="1"/>
</dbReference>
<name>A0A533I7F8_PARDE</name>
<dbReference type="Proteomes" id="UP000315344">
    <property type="component" value="Unassembled WGS sequence"/>
</dbReference>
<proteinExistence type="predicted"/>
<dbReference type="Gene3D" id="3.40.50.1400">
    <property type="match status" value="2"/>
</dbReference>
<dbReference type="EMBL" id="VAFL01000006">
    <property type="protein sequence ID" value="TKW66661.1"/>
    <property type="molecule type" value="Genomic_DNA"/>
</dbReference>
<dbReference type="GO" id="GO:0046872">
    <property type="term" value="F:metal ion binding"/>
    <property type="evidence" value="ECO:0007669"/>
    <property type="project" value="UniProtKB-KW"/>
</dbReference>
<evidence type="ECO:0000256" key="2">
    <source>
        <dbReference type="ARBA" id="ARBA00023239"/>
    </source>
</evidence>
<organism evidence="3 4">
    <name type="scientific">Paracoccus denitrificans</name>
    <dbReference type="NCBI Taxonomy" id="266"/>
    <lineage>
        <taxon>Bacteria</taxon>
        <taxon>Pseudomonadati</taxon>
        <taxon>Pseudomonadota</taxon>
        <taxon>Alphaproteobacteria</taxon>
        <taxon>Rhodobacterales</taxon>
        <taxon>Paracoccaceae</taxon>
        <taxon>Paracoccus</taxon>
    </lineage>
</organism>
<sequence>MTRPAIIVAHGQPSDPQPQQDAAEALAAAVAALSGRQVLGATLAQPDALETALRDAPDAMVYPMFMAAGWFTGTELPRRLAKAGAQDVTLLRPFGLDPGLPDLCRRSVREAAEAAGWDAQQATLLLIAHGSQRARASAEGTRRMADILSPRFGRVVTGFIEEAPFLRDAAQDLGPRAIALPLFATRAEHVTVDIPDALDAAGFTGTRLAHIGDSPEVPAMIAAALDRADSVIAERASGA</sequence>
<evidence type="ECO:0000313" key="3">
    <source>
        <dbReference type="EMBL" id="TKW66661.1"/>
    </source>
</evidence>
<keyword evidence="1" id="KW-0479">Metal-binding</keyword>
<dbReference type="PANTHER" id="PTHR33542">
    <property type="entry name" value="SIROHYDROCHLORIN FERROCHELATASE, CHLOROPLASTIC"/>
    <property type="match status" value="1"/>
</dbReference>
<protein>
    <submittedName>
        <fullName evidence="3">Cobalamin biosynthesis protein CbiX</fullName>
    </submittedName>
</protein>
<evidence type="ECO:0000256" key="1">
    <source>
        <dbReference type="ARBA" id="ARBA00022723"/>
    </source>
</evidence>
<dbReference type="Pfam" id="PF01903">
    <property type="entry name" value="CbiX"/>
    <property type="match status" value="1"/>
</dbReference>
<dbReference type="InterPro" id="IPR002762">
    <property type="entry name" value="CbiX-like"/>
</dbReference>
<evidence type="ECO:0000313" key="4">
    <source>
        <dbReference type="Proteomes" id="UP000315344"/>
    </source>
</evidence>
<reference evidence="3 4" key="1">
    <citation type="journal article" date="2017" name="Nat. Commun.">
        <title>In situ click chemistry generation of cyclooxygenase-2 inhibitors.</title>
        <authorList>
            <person name="Bhardwaj A."/>
            <person name="Kaur J."/>
            <person name="Wuest M."/>
            <person name="Wuest F."/>
        </authorList>
    </citation>
    <scope>NUCLEOTIDE SEQUENCE [LARGE SCALE GENOMIC DNA]</scope>
    <source>
        <strain evidence="3">S2_012_000_R3_94</strain>
    </source>
</reference>
<keyword evidence="2" id="KW-0456">Lyase</keyword>
<dbReference type="PANTHER" id="PTHR33542:SF3">
    <property type="entry name" value="SIROHYDROCHLORIN FERROCHELATASE, CHLOROPLASTIC"/>
    <property type="match status" value="1"/>
</dbReference>
<dbReference type="InterPro" id="IPR050963">
    <property type="entry name" value="Sirohydro_Cobaltochel/CbiX"/>
</dbReference>
<dbReference type="GO" id="GO:0016829">
    <property type="term" value="F:lyase activity"/>
    <property type="evidence" value="ECO:0007669"/>
    <property type="project" value="UniProtKB-KW"/>
</dbReference>
<gene>
    <name evidence="3" type="ORF">DI616_09200</name>
</gene>
<dbReference type="AlphaFoldDB" id="A0A533I7F8"/>